<dbReference type="InterPro" id="IPR036291">
    <property type="entry name" value="NAD(P)-bd_dom_sf"/>
</dbReference>
<dbReference type="Gene3D" id="3.40.50.720">
    <property type="entry name" value="NAD(P)-binding Rossmann-like Domain"/>
    <property type="match status" value="1"/>
</dbReference>
<dbReference type="PANTHER" id="PTHR44196:SF1">
    <property type="entry name" value="DEHYDROGENASE_REDUCTASE SDR FAMILY MEMBER 7B"/>
    <property type="match status" value="1"/>
</dbReference>
<dbReference type="EMBL" id="BNAP01000012">
    <property type="protein sequence ID" value="GHG93992.1"/>
    <property type="molecule type" value="Genomic_DNA"/>
</dbReference>
<evidence type="ECO:0000256" key="2">
    <source>
        <dbReference type="ARBA" id="ARBA00023002"/>
    </source>
</evidence>
<dbReference type="PRINTS" id="PR00081">
    <property type="entry name" value="GDHRDH"/>
</dbReference>
<dbReference type="AlphaFoldDB" id="A0A8J3H8M7"/>
<evidence type="ECO:0000256" key="3">
    <source>
        <dbReference type="RuleBase" id="RU000363"/>
    </source>
</evidence>
<dbReference type="RefSeq" id="WP_028094042.1">
    <property type="nucleotide sequence ID" value="NZ_BNAP01000012.1"/>
</dbReference>
<dbReference type="GO" id="GO:0016491">
    <property type="term" value="F:oxidoreductase activity"/>
    <property type="evidence" value="ECO:0007669"/>
    <property type="project" value="UniProtKB-KW"/>
</dbReference>
<dbReference type="Pfam" id="PF00106">
    <property type="entry name" value="adh_short"/>
    <property type="match status" value="1"/>
</dbReference>
<evidence type="ECO:0000313" key="4">
    <source>
        <dbReference type="EMBL" id="GHG93992.1"/>
    </source>
</evidence>
<dbReference type="PANTHER" id="PTHR44196">
    <property type="entry name" value="DEHYDROGENASE/REDUCTASE SDR FAMILY MEMBER 7B"/>
    <property type="match status" value="1"/>
</dbReference>
<keyword evidence="2" id="KW-0560">Oxidoreductase</keyword>
<evidence type="ECO:0000256" key="1">
    <source>
        <dbReference type="ARBA" id="ARBA00006484"/>
    </source>
</evidence>
<organism evidence="4 5">
    <name type="scientific">Pseudodonghicola xiamenensis</name>
    <dbReference type="NCBI Taxonomy" id="337702"/>
    <lineage>
        <taxon>Bacteria</taxon>
        <taxon>Pseudomonadati</taxon>
        <taxon>Pseudomonadota</taxon>
        <taxon>Alphaproteobacteria</taxon>
        <taxon>Rhodobacterales</taxon>
        <taxon>Paracoccaceae</taxon>
        <taxon>Pseudodonghicola</taxon>
    </lineage>
</organism>
<dbReference type="Proteomes" id="UP000611500">
    <property type="component" value="Unassembled WGS sequence"/>
</dbReference>
<reference evidence="4" key="1">
    <citation type="journal article" date="2014" name="Int. J. Syst. Evol. Microbiol.">
        <title>Complete genome sequence of Corynebacterium casei LMG S-19264T (=DSM 44701T), isolated from a smear-ripened cheese.</title>
        <authorList>
            <consortium name="US DOE Joint Genome Institute (JGI-PGF)"/>
            <person name="Walter F."/>
            <person name="Albersmeier A."/>
            <person name="Kalinowski J."/>
            <person name="Ruckert C."/>
        </authorList>
    </citation>
    <scope>NUCLEOTIDE SEQUENCE</scope>
    <source>
        <strain evidence="4">CGMCC 1.7081</strain>
    </source>
</reference>
<comment type="caution">
    <text evidence="4">The sequence shown here is derived from an EMBL/GenBank/DDBJ whole genome shotgun (WGS) entry which is preliminary data.</text>
</comment>
<comment type="similarity">
    <text evidence="1 3">Belongs to the short-chain dehydrogenases/reductases (SDR) family.</text>
</comment>
<dbReference type="PRINTS" id="PR00080">
    <property type="entry name" value="SDRFAMILY"/>
</dbReference>
<dbReference type="InterPro" id="IPR002347">
    <property type="entry name" value="SDR_fam"/>
</dbReference>
<sequence>MGRLTGKRVWITGGGSGIGAGAAMELARAGAEVVVSGRRMGPLQAVVDQIAAGGGRAQALSVDVSDVSAVAEAAERIGAVDLLLANAGLNVPKRALFDLSAADWQKVVDVNLNGVYYPVHAVLPGMRARGGGQIILISSWAGRYNGRLTGAAYGATKRAVIALNETINDEGGGHGIRSTVIMPGEVATDILDTRPNPPSVEVRARMLQVEDLAATVRFVAEMPAHACVNEILISPTWNRFYQGFDEI</sequence>
<protein>
    <submittedName>
        <fullName evidence="4">Oxidoreductase</fullName>
    </submittedName>
</protein>
<accession>A0A8J3H8M7</accession>
<dbReference type="SUPFAM" id="SSF51735">
    <property type="entry name" value="NAD(P)-binding Rossmann-fold domains"/>
    <property type="match status" value="1"/>
</dbReference>
<dbReference type="GO" id="GO:0016020">
    <property type="term" value="C:membrane"/>
    <property type="evidence" value="ECO:0007669"/>
    <property type="project" value="TreeGrafter"/>
</dbReference>
<keyword evidence="5" id="KW-1185">Reference proteome</keyword>
<reference evidence="4" key="2">
    <citation type="submission" date="2020-09" db="EMBL/GenBank/DDBJ databases">
        <authorList>
            <person name="Sun Q."/>
            <person name="Zhou Y."/>
        </authorList>
    </citation>
    <scope>NUCLEOTIDE SEQUENCE</scope>
    <source>
        <strain evidence="4">CGMCC 1.7081</strain>
    </source>
</reference>
<name>A0A8J3H8M7_9RHOB</name>
<proteinExistence type="inferred from homology"/>
<evidence type="ECO:0000313" key="5">
    <source>
        <dbReference type="Proteomes" id="UP000611500"/>
    </source>
</evidence>
<gene>
    <name evidence="4" type="ORF">GCM10010961_26820</name>
</gene>